<feature type="region of interest" description="Disordered" evidence="1">
    <location>
        <begin position="511"/>
        <end position="549"/>
    </location>
</feature>
<keyword evidence="3" id="KW-1185">Reference proteome</keyword>
<sequence length="549" mass="56424">MANKHILKVFDRSDLRGLRGSLDRLGKLMDLPEGTPMARCSGGRGVADARVDPALLAGIDTARGTGGQLGLGRGDVVGLGNGMFELRGAVAREIDAGCSGAGGGGGAAGGDGAGEGADNVAGGGLGDILSGNRRLSTAQQERLVERARDALAGLAQCRDTGNSGLVSSPGAAAGASGGGAAGAGAAAGAGGAAELANTLLGAVAEPLGAEVVENLFEQHFLGADYAKDGTLIGLDVVRYPSKTDPQHSYLDIYGPANINNVPDGTKVAVNTNAVEGSTIEASKSPGGRMSMIQTWPNGDQVVVSSGGGSSTVTKIIGHDPDMPLGDADMKDVARVTTVYDRNFEEKDKKVVRTITTYRDGSQDIQEYDENGNPKGAPQHVEAGQATTPLPDNPDMGTCEGRARWVSLMTAFCESQNWQPPTCQAILLLVNGCADPQFTDPTPDGDGLICRNNRSPEELAAVACQRRKMIELVFPDSPRSSCKLPKLDKSLLIRDPGTIDPVPVDTRLQPGLGGGLPARAGKITPPIAPKDLGRPGLPGRCVTGQPDCPR</sequence>
<reference evidence="3" key="1">
    <citation type="journal article" date="2019" name="Int. J. Syst. Evol. Microbiol.">
        <title>The Global Catalogue of Microorganisms (GCM) 10K type strain sequencing project: providing services to taxonomists for standard genome sequencing and annotation.</title>
        <authorList>
            <consortium name="The Broad Institute Genomics Platform"/>
            <consortium name="The Broad Institute Genome Sequencing Center for Infectious Disease"/>
            <person name="Wu L."/>
            <person name="Ma J."/>
        </authorList>
    </citation>
    <scope>NUCLEOTIDE SEQUENCE [LARGE SCALE GENOMIC DNA]</scope>
    <source>
        <strain evidence="3">JCM 3369</strain>
    </source>
</reference>
<feature type="region of interest" description="Disordered" evidence="1">
    <location>
        <begin position="362"/>
        <end position="394"/>
    </location>
</feature>
<gene>
    <name evidence="2" type="ORF">ACFSC7_13605</name>
</gene>
<protein>
    <submittedName>
        <fullName evidence="2">Uncharacterized protein</fullName>
    </submittedName>
</protein>
<dbReference type="Proteomes" id="UP001597327">
    <property type="component" value="Unassembled WGS sequence"/>
</dbReference>
<dbReference type="RefSeq" id="WP_188318866.1">
    <property type="nucleotide sequence ID" value="NZ_JBHUFA010000004.1"/>
</dbReference>
<evidence type="ECO:0000313" key="2">
    <source>
        <dbReference type="EMBL" id="MFD1696558.1"/>
    </source>
</evidence>
<organism evidence="2 3">
    <name type="scientific">Roseibium aestuarii</name>
    <dbReference type="NCBI Taxonomy" id="2600299"/>
    <lineage>
        <taxon>Bacteria</taxon>
        <taxon>Pseudomonadati</taxon>
        <taxon>Pseudomonadota</taxon>
        <taxon>Alphaproteobacteria</taxon>
        <taxon>Hyphomicrobiales</taxon>
        <taxon>Stappiaceae</taxon>
        <taxon>Roseibium</taxon>
    </lineage>
</organism>
<dbReference type="EMBL" id="JBHUFA010000004">
    <property type="protein sequence ID" value="MFD1696558.1"/>
    <property type="molecule type" value="Genomic_DNA"/>
</dbReference>
<proteinExistence type="predicted"/>
<evidence type="ECO:0000313" key="3">
    <source>
        <dbReference type="Proteomes" id="UP001597327"/>
    </source>
</evidence>
<accession>A0ABW4JZJ3</accession>
<name>A0ABW4JZJ3_9HYPH</name>
<comment type="caution">
    <text evidence="2">The sequence shown here is derived from an EMBL/GenBank/DDBJ whole genome shotgun (WGS) entry which is preliminary data.</text>
</comment>
<evidence type="ECO:0000256" key="1">
    <source>
        <dbReference type="SAM" id="MobiDB-lite"/>
    </source>
</evidence>